<evidence type="ECO:0000256" key="3">
    <source>
        <dbReference type="ARBA" id="ARBA00022807"/>
    </source>
</evidence>
<dbReference type="Gene3D" id="3.90.70.10">
    <property type="entry name" value="Cysteine proteinases"/>
    <property type="match status" value="1"/>
</dbReference>
<organism evidence="7 8">
    <name type="scientific">Mariniphaga anaerophila</name>
    <dbReference type="NCBI Taxonomy" id="1484053"/>
    <lineage>
        <taxon>Bacteria</taxon>
        <taxon>Pseudomonadati</taxon>
        <taxon>Bacteroidota</taxon>
        <taxon>Bacteroidia</taxon>
        <taxon>Marinilabiliales</taxon>
        <taxon>Prolixibacteraceae</taxon>
        <taxon>Mariniphaga</taxon>
    </lineage>
</organism>
<dbReference type="Pfam" id="PF03051">
    <property type="entry name" value="Peptidase_C1_2"/>
    <property type="match status" value="1"/>
</dbReference>
<dbReference type="RefSeq" id="WP_073001958.1">
    <property type="nucleotide sequence ID" value="NZ_FQUM01000005.1"/>
</dbReference>
<dbReference type="STRING" id="1484053.SAMN05444274_105133"/>
<dbReference type="InterPro" id="IPR000169">
    <property type="entry name" value="Pept_cys_AS"/>
</dbReference>
<dbReference type="InterPro" id="IPR004134">
    <property type="entry name" value="Peptidase_C1B"/>
</dbReference>
<reference evidence="7 8" key="1">
    <citation type="submission" date="2016-11" db="EMBL/GenBank/DDBJ databases">
        <authorList>
            <person name="Jaros S."/>
            <person name="Januszkiewicz K."/>
            <person name="Wedrychowicz H."/>
        </authorList>
    </citation>
    <scope>NUCLEOTIDE SEQUENCE [LARGE SCALE GENOMIC DNA]</scope>
    <source>
        <strain evidence="7 8">DSM 26910</strain>
    </source>
</reference>
<dbReference type="PROSITE" id="PS00139">
    <property type="entry name" value="THIOL_PROTEASE_CYS"/>
    <property type="match status" value="1"/>
</dbReference>
<evidence type="ECO:0000313" key="8">
    <source>
        <dbReference type="Proteomes" id="UP000184164"/>
    </source>
</evidence>
<keyword evidence="8" id="KW-1185">Reference proteome</keyword>
<dbReference type="SUPFAM" id="SSF54001">
    <property type="entry name" value="Cysteine proteinases"/>
    <property type="match status" value="1"/>
</dbReference>
<dbReference type="PANTHER" id="PTHR10363:SF2">
    <property type="entry name" value="BLEOMYCIN HYDROLASE"/>
    <property type="match status" value="1"/>
</dbReference>
<dbReference type="GO" id="GO:0043418">
    <property type="term" value="P:homocysteine catabolic process"/>
    <property type="evidence" value="ECO:0007669"/>
    <property type="project" value="TreeGrafter"/>
</dbReference>
<dbReference type="EMBL" id="FQUM01000005">
    <property type="protein sequence ID" value="SHF41435.1"/>
    <property type="molecule type" value="Genomic_DNA"/>
</dbReference>
<gene>
    <name evidence="7" type="ORF">SAMN05444274_105133</name>
</gene>
<name>A0A1M5BG82_9BACT</name>
<protein>
    <recommendedName>
        <fullName evidence="4">Aminopeptidase</fullName>
    </recommendedName>
</protein>
<keyword evidence="6" id="KW-0732">Signal</keyword>
<dbReference type="OrthoDB" id="9814054at2"/>
<evidence type="ECO:0000256" key="6">
    <source>
        <dbReference type="SAM" id="SignalP"/>
    </source>
</evidence>
<evidence type="ECO:0000313" key="7">
    <source>
        <dbReference type="EMBL" id="SHF41435.1"/>
    </source>
</evidence>
<dbReference type="AlphaFoldDB" id="A0A1M5BG82"/>
<accession>A0A1M5BG82</accession>
<dbReference type="GO" id="GO:0006508">
    <property type="term" value="P:proteolysis"/>
    <property type="evidence" value="ECO:0007669"/>
    <property type="project" value="UniProtKB-KW"/>
</dbReference>
<dbReference type="GO" id="GO:0009636">
    <property type="term" value="P:response to toxic substance"/>
    <property type="evidence" value="ECO:0007669"/>
    <property type="project" value="TreeGrafter"/>
</dbReference>
<feature type="active site" evidence="5">
    <location>
        <position position="294"/>
    </location>
</feature>
<dbReference type="GO" id="GO:0070005">
    <property type="term" value="F:cysteine-type aminopeptidase activity"/>
    <property type="evidence" value="ECO:0007669"/>
    <property type="project" value="InterPro"/>
</dbReference>
<sequence length="359" mass="41048">MRLFLTLLFLAVLNCFSVSANDGAGGFTLRKVVAHSPVISQGSTGTCWSFTATSFLESEIMRKGFPETDLSEMFFVYHTYLNKAEKYLLYHGNNNFGQGGQAHDVMDVLRVHGMVTNDAFPGKMEDGRFQHRALAKTMLNKVERLNDNQNKFDVEDVEKLNSVLEKHLGKLPKKVKTADGRFSPVKYREEFDIDPDDFVELTSYSHHPFYQPFVLEVPDNWSHALYYNLPIDELVQVMVSALENDYTVCWDGDTSEKTFMHNKGIADLPEKQQGKVTQKLRQKTFYNRTTTDDHLMHIVGLSEGENGKTGFYTKNSWGAESNEFGGYLNLTEDYVRLKTVAIMVHKNAIPRRIRQKLDL</sequence>
<comment type="similarity">
    <text evidence="4">Belongs to the peptidase C1 family.</text>
</comment>
<feature type="active site" evidence="5">
    <location>
        <position position="315"/>
    </location>
</feature>
<evidence type="ECO:0000256" key="1">
    <source>
        <dbReference type="ARBA" id="ARBA00022670"/>
    </source>
</evidence>
<evidence type="ECO:0000256" key="4">
    <source>
        <dbReference type="PIRNR" id="PIRNR005700"/>
    </source>
</evidence>
<keyword evidence="4" id="KW-0031">Aminopeptidase</keyword>
<keyword evidence="3 4" id="KW-0788">Thiol protease</keyword>
<dbReference type="InterPro" id="IPR038765">
    <property type="entry name" value="Papain-like_cys_pep_sf"/>
</dbReference>
<dbReference type="GO" id="GO:0005737">
    <property type="term" value="C:cytoplasm"/>
    <property type="evidence" value="ECO:0007669"/>
    <property type="project" value="TreeGrafter"/>
</dbReference>
<dbReference type="Proteomes" id="UP000184164">
    <property type="component" value="Unassembled WGS sequence"/>
</dbReference>
<proteinExistence type="inferred from homology"/>
<feature type="chain" id="PRO_5013222983" description="Aminopeptidase" evidence="6">
    <location>
        <begin position="21"/>
        <end position="359"/>
    </location>
</feature>
<dbReference type="PIRSF" id="PIRSF005700">
    <property type="entry name" value="PepC"/>
    <property type="match status" value="1"/>
</dbReference>
<evidence type="ECO:0000256" key="2">
    <source>
        <dbReference type="ARBA" id="ARBA00022801"/>
    </source>
</evidence>
<feature type="signal peptide" evidence="6">
    <location>
        <begin position="1"/>
        <end position="20"/>
    </location>
</feature>
<feature type="active site" evidence="5">
    <location>
        <position position="47"/>
    </location>
</feature>
<keyword evidence="2 4" id="KW-0378">Hydrolase</keyword>
<evidence type="ECO:0000256" key="5">
    <source>
        <dbReference type="PIRSR" id="PIRSR005700-1"/>
    </source>
</evidence>
<keyword evidence="1 4" id="KW-0645">Protease</keyword>
<dbReference type="PANTHER" id="PTHR10363">
    <property type="entry name" value="BLEOMYCIN HYDROLASE"/>
    <property type="match status" value="1"/>
</dbReference>